<evidence type="ECO:0000256" key="1">
    <source>
        <dbReference type="SAM" id="SignalP"/>
    </source>
</evidence>
<evidence type="ECO:0000313" key="2">
    <source>
        <dbReference type="EMBL" id="SMF41595.1"/>
    </source>
</evidence>
<gene>
    <name evidence="2" type="ORF">SAMN05428998_114108</name>
</gene>
<name>A0A1Y6C281_9PROT</name>
<feature type="chain" id="PRO_5011966610" evidence="1">
    <location>
        <begin position="23"/>
        <end position="190"/>
    </location>
</feature>
<organism evidence="2 3">
    <name type="scientific">Tistlia consotensis USBA 355</name>
    <dbReference type="NCBI Taxonomy" id="560819"/>
    <lineage>
        <taxon>Bacteria</taxon>
        <taxon>Pseudomonadati</taxon>
        <taxon>Pseudomonadota</taxon>
        <taxon>Alphaproteobacteria</taxon>
        <taxon>Rhodospirillales</taxon>
        <taxon>Rhodovibrionaceae</taxon>
        <taxon>Tistlia</taxon>
    </lineage>
</organism>
<keyword evidence="1" id="KW-0732">Signal</keyword>
<dbReference type="RefSeq" id="WP_085123932.1">
    <property type="nucleotide sequence ID" value="NZ_FWZX01000014.1"/>
</dbReference>
<reference evidence="2 3" key="1">
    <citation type="submission" date="2017-04" db="EMBL/GenBank/DDBJ databases">
        <authorList>
            <person name="Afonso C.L."/>
            <person name="Miller P.J."/>
            <person name="Scott M.A."/>
            <person name="Spackman E."/>
            <person name="Goraichik I."/>
            <person name="Dimitrov K.M."/>
            <person name="Suarez D.L."/>
            <person name="Swayne D.E."/>
        </authorList>
    </citation>
    <scope>NUCLEOTIDE SEQUENCE [LARGE SCALE GENOMIC DNA]</scope>
    <source>
        <strain evidence="2 3">USBA 355</strain>
    </source>
</reference>
<accession>A0A1Y6C281</accession>
<dbReference type="STRING" id="560819.SAMN05428998_114108"/>
<dbReference type="Proteomes" id="UP000192917">
    <property type="component" value="Unassembled WGS sequence"/>
</dbReference>
<evidence type="ECO:0000313" key="3">
    <source>
        <dbReference type="Proteomes" id="UP000192917"/>
    </source>
</evidence>
<keyword evidence="3" id="KW-1185">Reference proteome</keyword>
<dbReference type="EMBL" id="FWZX01000014">
    <property type="protein sequence ID" value="SMF41595.1"/>
    <property type="molecule type" value="Genomic_DNA"/>
</dbReference>
<protein>
    <submittedName>
        <fullName evidence="2">Uncharacterized protein</fullName>
    </submittedName>
</protein>
<proteinExistence type="predicted"/>
<dbReference type="AlphaFoldDB" id="A0A1Y6C281"/>
<sequence length="190" mass="20619">MRIPLLPVLPLLAALAAAPVLAGDPAYLRAHPEATESGTGGDAAAFEAARDALIRTAARIPFGFRKALFVQGAPQGFGIYRPRRDTVFATDEPLIAYVEPIGVAWTQADGANHAEFVVDFELQLPDGRIAAGQRGFGNFKFRSQERNLEIFAHLTLNLTGAPAGRYLLRYTFHDKVSGEDASVELPFEVR</sequence>
<feature type="signal peptide" evidence="1">
    <location>
        <begin position="1"/>
        <end position="22"/>
    </location>
</feature>